<dbReference type="PANTHER" id="PTHR28081:SF1">
    <property type="entry name" value="DAMAGE-REGULATED IMPORT FACILITATOR 1"/>
    <property type="match status" value="1"/>
</dbReference>
<keyword evidence="5" id="KW-0539">Nucleus</keyword>
<keyword evidence="8" id="KW-1185">Reference proteome</keyword>
<accession>A0AAJ0FK08</accession>
<sequence length="306" mass="32124">MSAPRTKRQFAGAASDPAQRQITSYFYKGPDGARTSPDPAAAAAVISPELPAHVQSNLLNVGMRVRKSVPEGYKTGSSYSAFALWADADADAGSSPPSTAPTPTPTPAAGSALSSRRELLPFCGIHKVGGLAAQPAWSLSPSATATEDHLILLPVPALDDVPSLTSSQESAASTDDDHHPVIPTISVTAAAARGPATGSNSNNRKRAFVGDEGEGEVPAPFSRPHGLGVWRDRAEWLDGEVSPRSLAPAGWENARVMAVARRRSSGKGVARAALPLEDLGQENMAVDDFGEAEFLDYRYGREMEVE</sequence>
<dbReference type="Pfam" id="PF08591">
    <property type="entry name" value="RNR_inhib"/>
    <property type="match status" value="1"/>
</dbReference>
<reference evidence="7" key="1">
    <citation type="submission" date="2023-06" db="EMBL/GenBank/DDBJ databases">
        <title>Genome-scale phylogeny and comparative genomics of the fungal order Sordariales.</title>
        <authorList>
            <consortium name="Lawrence Berkeley National Laboratory"/>
            <person name="Hensen N."/>
            <person name="Bonometti L."/>
            <person name="Westerberg I."/>
            <person name="Brannstrom I.O."/>
            <person name="Guillou S."/>
            <person name="Cros-Aarteil S."/>
            <person name="Calhoun S."/>
            <person name="Haridas S."/>
            <person name="Kuo A."/>
            <person name="Mondo S."/>
            <person name="Pangilinan J."/>
            <person name="Riley R."/>
            <person name="Labutti K."/>
            <person name="Andreopoulos B."/>
            <person name="Lipzen A."/>
            <person name="Chen C."/>
            <person name="Yanf M."/>
            <person name="Daum C."/>
            <person name="Ng V."/>
            <person name="Clum A."/>
            <person name="Steindorff A."/>
            <person name="Ohm R."/>
            <person name="Martin F."/>
            <person name="Silar P."/>
            <person name="Natvig D."/>
            <person name="Lalanne C."/>
            <person name="Gautier V."/>
            <person name="Ament-Velasquez S.L."/>
            <person name="Kruys A."/>
            <person name="Hutchinson M.I."/>
            <person name="Powell A.J."/>
            <person name="Barry K."/>
            <person name="Miller A.N."/>
            <person name="Grigoriev I.V."/>
            <person name="Debuchy R."/>
            <person name="Gladieux P."/>
            <person name="Thoren M.H."/>
            <person name="Johannesson H."/>
        </authorList>
    </citation>
    <scope>NUCLEOTIDE SEQUENCE</scope>
    <source>
        <strain evidence="7">8032-3</strain>
    </source>
</reference>
<feature type="region of interest" description="Disordered" evidence="6">
    <location>
        <begin position="90"/>
        <end position="113"/>
    </location>
</feature>
<dbReference type="GeneID" id="85306116"/>
<feature type="region of interest" description="Disordered" evidence="6">
    <location>
        <begin position="191"/>
        <end position="223"/>
    </location>
</feature>
<evidence type="ECO:0000256" key="3">
    <source>
        <dbReference type="ARBA" id="ARBA00005459"/>
    </source>
</evidence>
<evidence type="ECO:0000313" key="8">
    <source>
        <dbReference type="Proteomes" id="UP001244011"/>
    </source>
</evidence>
<name>A0AAJ0FK08_9PEZI</name>
<comment type="similarity">
    <text evidence="3">Belongs to the DIF1/spd1 family.</text>
</comment>
<proteinExistence type="inferred from homology"/>
<comment type="subcellular location">
    <subcellularLocation>
        <location evidence="2">Cytoplasm</location>
    </subcellularLocation>
    <subcellularLocation>
        <location evidence="1">Nucleus</location>
    </subcellularLocation>
</comment>
<dbReference type="Proteomes" id="UP001244011">
    <property type="component" value="Unassembled WGS sequence"/>
</dbReference>
<dbReference type="PANTHER" id="PTHR28081">
    <property type="entry name" value="DAMAGE-REGULATED IMPORT FACILITATOR 1-RELATED"/>
    <property type="match status" value="1"/>
</dbReference>
<comment type="caution">
    <text evidence="7">The sequence shown here is derived from an EMBL/GenBank/DDBJ whole genome shotgun (WGS) entry which is preliminary data.</text>
</comment>
<dbReference type="EMBL" id="MU839026">
    <property type="protein sequence ID" value="KAK1763620.1"/>
    <property type="molecule type" value="Genomic_DNA"/>
</dbReference>
<organism evidence="7 8">
    <name type="scientific">Phialemonium atrogriseum</name>
    <dbReference type="NCBI Taxonomy" id="1093897"/>
    <lineage>
        <taxon>Eukaryota</taxon>
        <taxon>Fungi</taxon>
        <taxon>Dikarya</taxon>
        <taxon>Ascomycota</taxon>
        <taxon>Pezizomycotina</taxon>
        <taxon>Sordariomycetes</taxon>
        <taxon>Sordariomycetidae</taxon>
        <taxon>Cephalothecales</taxon>
        <taxon>Cephalothecaceae</taxon>
        <taxon>Phialemonium</taxon>
    </lineage>
</organism>
<evidence type="ECO:0000256" key="4">
    <source>
        <dbReference type="ARBA" id="ARBA00022490"/>
    </source>
</evidence>
<dbReference type="GO" id="GO:1990846">
    <property type="term" value="F:ribonucleoside-diphosphate reductase inhibitor activity"/>
    <property type="evidence" value="ECO:0007669"/>
    <property type="project" value="TreeGrafter"/>
</dbReference>
<evidence type="ECO:0000256" key="2">
    <source>
        <dbReference type="ARBA" id="ARBA00004496"/>
    </source>
</evidence>
<keyword evidence="4" id="KW-0963">Cytoplasm</keyword>
<dbReference type="GO" id="GO:0008104">
    <property type="term" value="P:intracellular protein localization"/>
    <property type="evidence" value="ECO:0007669"/>
    <property type="project" value="TreeGrafter"/>
</dbReference>
<dbReference type="InterPro" id="IPR013900">
    <property type="entry name" value="RNR_inhibitor"/>
</dbReference>
<dbReference type="AlphaFoldDB" id="A0AAJ0FK08"/>
<gene>
    <name evidence="7" type="ORF">QBC33DRAFT_243203</name>
</gene>
<evidence type="ECO:0000256" key="6">
    <source>
        <dbReference type="SAM" id="MobiDB-lite"/>
    </source>
</evidence>
<dbReference type="GO" id="GO:0005634">
    <property type="term" value="C:nucleus"/>
    <property type="evidence" value="ECO:0007669"/>
    <property type="project" value="UniProtKB-SubCell"/>
</dbReference>
<protein>
    <submittedName>
        <fullName evidence="7">Ribonucleotide reductase</fullName>
    </submittedName>
</protein>
<evidence type="ECO:0000313" key="7">
    <source>
        <dbReference type="EMBL" id="KAK1763620.1"/>
    </source>
</evidence>
<dbReference type="GO" id="GO:0005737">
    <property type="term" value="C:cytoplasm"/>
    <property type="evidence" value="ECO:0007669"/>
    <property type="project" value="UniProtKB-SubCell"/>
</dbReference>
<dbReference type="RefSeq" id="XP_060279833.1">
    <property type="nucleotide sequence ID" value="XM_060422929.1"/>
</dbReference>
<evidence type="ECO:0000256" key="1">
    <source>
        <dbReference type="ARBA" id="ARBA00004123"/>
    </source>
</evidence>
<evidence type="ECO:0000256" key="5">
    <source>
        <dbReference type="ARBA" id="ARBA00023242"/>
    </source>
</evidence>